<dbReference type="OrthoDB" id="6887407at2"/>
<evidence type="ECO:0000256" key="1">
    <source>
        <dbReference type="SAM" id="Phobius"/>
    </source>
</evidence>
<gene>
    <name evidence="2" type="ORF">DKY63_07320</name>
</gene>
<keyword evidence="1" id="KW-0472">Membrane</keyword>
<reference evidence="2 3" key="1">
    <citation type="submission" date="2018-05" db="EMBL/GenBank/DDBJ databases">
        <title>Whole genome sequence of Pseudomonas putida JBC17.</title>
        <authorList>
            <person name="Lee Y.H."/>
            <person name="David K."/>
        </authorList>
    </citation>
    <scope>NUCLEOTIDE SEQUENCE [LARGE SCALE GENOMIC DNA]</scope>
    <source>
        <strain evidence="2 3">JBC17</strain>
    </source>
</reference>
<dbReference type="Proteomes" id="UP000250299">
    <property type="component" value="Chromosome"/>
</dbReference>
<sequence>MGSLLVSAGALANGSIPVLELDFTRSATETLKKHGINDACIIVASNPSGFTYCREGSATLWKYQARDLNQPGGQGPMLVSLDDGRISIAEDDSPACVEELPKPTVDPVITRTIAISLIVLFLILGLRFTYRATMDGYFARTVYSGTHLQRSTGSARAHRSASKALVCFAISAAVTFIYFGYGAF</sequence>
<keyword evidence="1" id="KW-1133">Transmembrane helix</keyword>
<dbReference type="AlphaFoldDB" id="A0A2Z4RFT4"/>
<organism evidence="2 3">
    <name type="scientific">Pseudomonas putida</name>
    <name type="common">Arthrobacter siderocapsulatus</name>
    <dbReference type="NCBI Taxonomy" id="303"/>
    <lineage>
        <taxon>Bacteria</taxon>
        <taxon>Pseudomonadati</taxon>
        <taxon>Pseudomonadota</taxon>
        <taxon>Gammaproteobacteria</taxon>
        <taxon>Pseudomonadales</taxon>
        <taxon>Pseudomonadaceae</taxon>
        <taxon>Pseudomonas</taxon>
    </lineage>
</organism>
<keyword evidence="1" id="KW-0812">Transmembrane</keyword>
<feature type="transmembrane region" description="Helical" evidence="1">
    <location>
        <begin position="108"/>
        <end position="130"/>
    </location>
</feature>
<proteinExistence type="predicted"/>
<dbReference type="EMBL" id="CP029693">
    <property type="protein sequence ID" value="AWY39719.1"/>
    <property type="molecule type" value="Genomic_DNA"/>
</dbReference>
<evidence type="ECO:0000313" key="3">
    <source>
        <dbReference type="Proteomes" id="UP000250299"/>
    </source>
</evidence>
<accession>A0A2Z4RFT4</accession>
<evidence type="ECO:0000313" key="2">
    <source>
        <dbReference type="EMBL" id="AWY39719.1"/>
    </source>
</evidence>
<feature type="transmembrane region" description="Helical" evidence="1">
    <location>
        <begin position="164"/>
        <end position="181"/>
    </location>
</feature>
<protein>
    <submittedName>
        <fullName evidence="2">Uncharacterized protein</fullName>
    </submittedName>
</protein>
<name>A0A2Z4RFT4_PSEPU</name>